<dbReference type="InterPro" id="IPR001650">
    <property type="entry name" value="Helicase_C-like"/>
</dbReference>
<comment type="similarity">
    <text evidence="2">In the central section; belongs to the CRISPR-associated helicase Cas3 family.</text>
</comment>
<comment type="similarity">
    <text evidence="1">In the N-terminal section; belongs to the CRISPR-associated nuclease Cas3-HD family.</text>
</comment>
<dbReference type="Gene3D" id="1.10.3210.30">
    <property type="match status" value="1"/>
</dbReference>
<dbReference type="Pfam" id="PF00270">
    <property type="entry name" value="DEAD"/>
    <property type="match status" value="1"/>
</dbReference>
<accession>A0A414IXD1</accession>
<evidence type="ECO:0000256" key="1">
    <source>
        <dbReference type="ARBA" id="ARBA00006847"/>
    </source>
</evidence>
<sequence>MEYIAHIEGDRKQRLIEHLNETAKLAGKFAEAFGKYEWGYCIGMLHDLGKYSKEFQHKIQFNTNDRVDHSTAGMRLCNEKGGYYSILQYAIAGHHSGLMDYYKLEERYRKSICDYQAYRQEVEIPQIKSDPFESCKAQNPHFSMGIFMRMLYSCLVDADFLETESFMKNNHVQRTSGEEMASLLARLERHICSWLENDDLNSINGRRTAILKTCLTAGENDRGLFHLTVPTGGGKTIASLAFALKHAVRHQMEHIIYVIPYTSVIEQNAQVFREILGQDNVLENHCNIDYGDSEELKPMQLASENWDKPVIVTTNVQFFESLFASRSSKCRKIHNIANSVVIFDEAQMLPLEYLKPCIAMMENLMDFYRTSIVLCTATQPALDSIFDQHRRYIELCPNINEQFEFFKRVVYKNLGTIEFDALIERLKTEKRVLCIVNTKKCAQQLYEQLSGDGVYHLSTSMYPKHRKKILAQIKERMSDRSKSCVLISTSLVETGVDLDFNSVYRQVAGVDSVIQAAGRCNREGTEKKENSKVYIFDINGMKTVPGQSLQSSITKGLLQDYNDISNLECITDYFKRLYHFRENDLDKKNIIGEFKDWKYNFETVSEKFHLIEENTRIVFIPIEQDAKDLLFEIKNQGYGKARMRKASQYCVQIYNQLFDTLYGAGIIKKITSDIEDFYELIDEKMYTDDMGLNLSVESGMDLYL</sequence>
<feature type="domain" description="HD Cas3-type" evidence="12">
    <location>
        <begin position="8"/>
        <end position="161"/>
    </location>
</feature>
<dbReference type="GO" id="GO:0016787">
    <property type="term" value="F:hydrolase activity"/>
    <property type="evidence" value="ECO:0007669"/>
    <property type="project" value="UniProtKB-KW"/>
</dbReference>
<evidence type="ECO:0000259" key="12">
    <source>
        <dbReference type="PROSITE" id="PS51643"/>
    </source>
</evidence>
<dbReference type="InterPro" id="IPR027417">
    <property type="entry name" value="P-loop_NTPase"/>
</dbReference>
<dbReference type="GO" id="GO:0051607">
    <property type="term" value="P:defense response to virus"/>
    <property type="evidence" value="ECO:0007669"/>
    <property type="project" value="UniProtKB-KW"/>
</dbReference>
<dbReference type="InterPro" id="IPR006474">
    <property type="entry name" value="Helicase_Cas3_CRISPR-ass_core"/>
</dbReference>
<dbReference type="Pfam" id="PF01966">
    <property type="entry name" value="HD"/>
    <property type="match status" value="1"/>
</dbReference>
<dbReference type="PROSITE" id="PS51643">
    <property type="entry name" value="HD_CAS3"/>
    <property type="match status" value="1"/>
</dbReference>
<evidence type="ECO:0000256" key="5">
    <source>
        <dbReference type="ARBA" id="ARBA00022741"/>
    </source>
</evidence>
<evidence type="ECO:0000259" key="10">
    <source>
        <dbReference type="PROSITE" id="PS51192"/>
    </source>
</evidence>
<dbReference type="InterPro" id="IPR014001">
    <property type="entry name" value="Helicase_ATP-bd"/>
</dbReference>
<dbReference type="CDD" id="cd09641">
    <property type="entry name" value="Cas3''_I"/>
    <property type="match status" value="1"/>
</dbReference>
<evidence type="ECO:0000259" key="11">
    <source>
        <dbReference type="PROSITE" id="PS51194"/>
    </source>
</evidence>
<evidence type="ECO:0000256" key="9">
    <source>
        <dbReference type="ARBA" id="ARBA00023118"/>
    </source>
</evidence>
<dbReference type="SMART" id="SM00487">
    <property type="entry name" value="DEXDc"/>
    <property type="match status" value="1"/>
</dbReference>
<dbReference type="AlphaFoldDB" id="A0A414IXD1"/>
<dbReference type="CDD" id="cd17930">
    <property type="entry name" value="DEXHc_cas3"/>
    <property type="match status" value="1"/>
</dbReference>
<evidence type="ECO:0000256" key="6">
    <source>
        <dbReference type="ARBA" id="ARBA00022801"/>
    </source>
</evidence>
<dbReference type="NCBIfam" id="TIGR01587">
    <property type="entry name" value="cas3_core"/>
    <property type="match status" value="1"/>
</dbReference>
<evidence type="ECO:0000256" key="7">
    <source>
        <dbReference type="ARBA" id="ARBA00022806"/>
    </source>
</evidence>
<dbReference type="GO" id="GO:0046872">
    <property type="term" value="F:metal ion binding"/>
    <property type="evidence" value="ECO:0007669"/>
    <property type="project" value="UniProtKB-KW"/>
</dbReference>
<dbReference type="Proteomes" id="UP000285290">
    <property type="component" value="Unassembled WGS sequence"/>
</dbReference>
<evidence type="ECO:0000256" key="8">
    <source>
        <dbReference type="ARBA" id="ARBA00022840"/>
    </source>
</evidence>
<gene>
    <name evidence="13" type="primary">cas3</name>
    <name evidence="13" type="ORF">DW753_02240</name>
</gene>
<feature type="domain" description="Helicase C-terminal" evidence="11">
    <location>
        <begin position="418"/>
        <end position="565"/>
    </location>
</feature>
<keyword evidence="9" id="KW-0051">Antiviral defense</keyword>
<keyword evidence="6" id="KW-0378">Hydrolase</keyword>
<evidence type="ECO:0000256" key="3">
    <source>
        <dbReference type="ARBA" id="ARBA00022722"/>
    </source>
</evidence>
<dbReference type="SUPFAM" id="SSF52540">
    <property type="entry name" value="P-loop containing nucleoside triphosphate hydrolases"/>
    <property type="match status" value="1"/>
</dbReference>
<keyword evidence="4" id="KW-0479">Metal-binding</keyword>
<dbReference type="InterPro" id="IPR054712">
    <property type="entry name" value="Cas3-like_dom"/>
</dbReference>
<protein>
    <submittedName>
        <fullName evidence="13">CRISPR-associated helicase Cas3</fullName>
    </submittedName>
</protein>
<keyword evidence="8" id="KW-0067">ATP-binding</keyword>
<evidence type="ECO:0000313" key="13">
    <source>
        <dbReference type="EMBL" id="RHE34119.1"/>
    </source>
</evidence>
<dbReference type="RefSeq" id="WP_117996280.1">
    <property type="nucleotide sequence ID" value="NZ_QRWI01000001.1"/>
</dbReference>
<dbReference type="InterPro" id="IPR006674">
    <property type="entry name" value="HD_domain"/>
</dbReference>
<keyword evidence="3" id="KW-0540">Nuclease</keyword>
<evidence type="ECO:0000313" key="14">
    <source>
        <dbReference type="Proteomes" id="UP000285290"/>
    </source>
</evidence>
<evidence type="ECO:0000256" key="2">
    <source>
        <dbReference type="ARBA" id="ARBA00009046"/>
    </source>
</evidence>
<dbReference type="GO" id="GO:0005524">
    <property type="term" value="F:ATP binding"/>
    <property type="evidence" value="ECO:0007669"/>
    <property type="project" value="UniProtKB-KW"/>
</dbReference>
<dbReference type="Pfam" id="PF22590">
    <property type="entry name" value="Cas3-like_C_2"/>
    <property type="match status" value="1"/>
</dbReference>
<reference evidence="13 14" key="1">
    <citation type="submission" date="2018-08" db="EMBL/GenBank/DDBJ databases">
        <title>A genome reference for cultivated species of the human gut microbiota.</title>
        <authorList>
            <person name="Zou Y."/>
            <person name="Xue W."/>
            <person name="Luo G."/>
        </authorList>
    </citation>
    <scope>NUCLEOTIDE SEQUENCE [LARGE SCALE GENOMIC DNA]</scope>
    <source>
        <strain evidence="13 14">AM29-10</strain>
    </source>
</reference>
<dbReference type="GO" id="GO:0003676">
    <property type="term" value="F:nucleic acid binding"/>
    <property type="evidence" value="ECO:0007669"/>
    <property type="project" value="InterPro"/>
</dbReference>
<feature type="domain" description="Helicase ATP-binding" evidence="10">
    <location>
        <begin position="216"/>
        <end position="397"/>
    </location>
</feature>
<keyword evidence="5" id="KW-0547">Nucleotide-binding</keyword>
<evidence type="ECO:0000256" key="4">
    <source>
        <dbReference type="ARBA" id="ARBA00022723"/>
    </source>
</evidence>
<dbReference type="GO" id="GO:0004386">
    <property type="term" value="F:helicase activity"/>
    <property type="evidence" value="ECO:0007669"/>
    <property type="project" value="UniProtKB-KW"/>
</dbReference>
<dbReference type="InterPro" id="IPR006483">
    <property type="entry name" value="CRISPR-assoc_Cas3_HD"/>
</dbReference>
<dbReference type="NCBIfam" id="TIGR01596">
    <property type="entry name" value="cas3_HD"/>
    <property type="match status" value="1"/>
</dbReference>
<dbReference type="PANTHER" id="PTHR24031">
    <property type="entry name" value="RNA HELICASE"/>
    <property type="match status" value="1"/>
</dbReference>
<dbReference type="Gene3D" id="3.40.50.300">
    <property type="entry name" value="P-loop containing nucleotide triphosphate hydrolases"/>
    <property type="match status" value="2"/>
</dbReference>
<dbReference type="GO" id="GO:0004518">
    <property type="term" value="F:nuclease activity"/>
    <property type="evidence" value="ECO:0007669"/>
    <property type="project" value="UniProtKB-KW"/>
</dbReference>
<dbReference type="InterPro" id="IPR011545">
    <property type="entry name" value="DEAD/DEAH_box_helicase_dom"/>
</dbReference>
<keyword evidence="7" id="KW-0347">Helicase</keyword>
<name>A0A414IXD1_9FIRM</name>
<comment type="caution">
    <text evidence="13">The sequence shown here is derived from an EMBL/GenBank/DDBJ whole genome shotgun (WGS) entry which is preliminary data.</text>
</comment>
<dbReference type="EMBL" id="QSKC01000002">
    <property type="protein sequence ID" value="RHE34119.1"/>
    <property type="molecule type" value="Genomic_DNA"/>
</dbReference>
<dbReference type="SMART" id="SM00490">
    <property type="entry name" value="HELICc"/>
    <property type="match status" value="1"/>
</dbReference>
<proteinExistence type="inferred from homology"/>
<dbReference type="PROSITE" id="PS51192">
    <property type="entry name" value="HELICASE_ATP_BIND_1"/>
    <property type="match status" value="1"/>
</dbReference>
<organism evidence="13 14">
    <name type="scientific">Agathobacter rectalis</name>
    <dbReference type="NCBI Taxonomy" id="39491"/>
    <lineage>
        <taxon>Bacteria</taxon>
        <taxon>Bacillati</taxon>
        <taxon>Bacillota</taxon>
        <taxon>Clostridia</taxon>
        <taxon>Lachnospirales</taxon>
        <taxon>Lachnospiraceae</taxon>
        <taxon>Agathobacter</taxon>
    </lineage>
</organism>
<dbReference type="InterPro" id="IPR038257">
    <property type="entry name" value="CRISPR-assoc_Cas3_HD_sf"/>
</dbReference>
<dbReference type="PROSITE" id="PS51194">
    <property type="entry name" value="HELICASE_CTER"/>
    <property type="match status" value="1"/>
</dbReference>
<dbReference type="SUPFAM" id="SSF109604">
    <property type="entry name" value="HD-domain/PDEase-like"/>
    <property type="match status" value="1"/>
</dbReference>